<organism evidence="10 11">
    <name type="scientific">Lingula anatina</name>
    <name type="common">Brachiopod</name>
    <name type="synonym">Lingula unguis</name>
    <dbReference type="NCBI Taxonomy" id="7574"/>
    <lineage>
        <taxon>Eukaryota</taxon>
        <taxon>Metazoa</taxon>
        <taxon>Spiralia</taxon>
        <taxon>Lophotrochozoa</taxon>
        <taxon>Brachiopoda</taxon>
        <taxon>Linguliformea</taxon>
        <taxon>Lingulata</taxon>
        <taxon>Lingulida</taxon>
        <taxon>Linguloidea</taxon>
        <taxon>Lingulidae</taxon>
        <taxon>Lingula</taxon>
    </lineage>
</organism>
<dbReference type="Gene3D" id="2.120.10.30">
    <property type="entry name" value="TolB, C-terminal domain"/>
    <property type="match status" value="1"/>
</dbReference>
<dbReference type="KEGG" id="lak:106168321"/>
<keyword evidence="10" id="KW-1185">Reference proteome</keyword>
<dbReference type="InParanoid" id="A0A1S3IXP6"/>
<dbReference type="GO" id="GO:0008270">
    <property type="term" value="F:zinc ion binding"/>
    <property type="evidence" value="ECO:0007669"/>
    <property type="project" value="UniProtKB-KW"/>
</dbReference>
<dbReference type="SMART" id="SM00184">
    <property type="entry name" value="RING"/>
    <property type="match status" value="1"/>
</dbReference>
<dbReference type="InterPro" id="IPR001841">
    <property type="entry name" value="Znf_RING"/>
</dbReference>
<dbReference type="PROSITE" id="PS51125">
    <property type="entry name" value="NHL"/>
    <property type="match status" value="1"/>
</dbReference>
<name>A0A1S3IXP6_LINAN</name>
<keyword evidence="1" id="KW-0597">Phosphoprotein</keyword>
<accession>A0A1S3IXP6</accession>
<sequence>MARALAAAFTDNILTCSICLEEYQDPRMLPCYHTFCLVCISDHAKRTITRNRTFQCPVCREDVQFPAGGLSKFKKNFAFCKAKDIINQRQTEREASENVQTNVQAVTQTVAQLTNGCEKHPGNELKFYCEEDYTVVCGDCALADHYRHGILPVEKVAKSNRETIETNLVKTLAKVNVFKEAVAKETTIEYEDSLIRTATTNIIEKQAQLICTLINERKDALISEVNSAYDDRKKQSEASKDFLELHQASLQSACDFTQQLVGHGTDFDIMVHTKTLAERLISMENTPLPTPDSPAQISYSPGKISIAGLEAMLGQVTAPKLPVFLEKAECVHSFTAKLKYDKENVIIWGLATDEQYIYATGYRNDKTKVFTHAGQFMFDIKIKTPFDVAVSQTGHMYITSMGDRCVKVYSTKGKQVTTMGQGQLEQPSCITLNRQGHVMVFDVKKESILTFHAGSGHLLNTIRLTMCEYPTFITVNRANNNIVISDLGNCVHVLSPTGDQLYKYGTEGSGVGQLSGPSGVCTDSYGHIFIADGRNNRVVALSPQGQFIKYVATEDDGLKYPIALTINPAGLLVVAERRGIVKTFLYLQ</sequence>
<dbReference type="InterPro" id="IPR013083">
    <property type="entry name" value="Znf_RING/FYVE/PHD"/>
</dbReference>
<dbReference type="AlphaFoldDB" id="A0A1S3IXP6"/>
<dbReference type="SUPFAM" id="SSF57845">
    <property type="entry name" value="B-box zinc-binding domain"/>
    <property type="match status" value="1"/>
</dbReference>
<protein>
    <submittedName>
        <fullName evidence="11">Tripartite motif-containing protein 3-like</fullName>
    </submittedName>
</protein>
<dbReference type="Pfam" id="PF01436">
    <property type="entry name" value="NHL"/>
    <property type="match status" value="1"/>
</dbReference>
<reference evidence="11" key="1">
    <citation type="submission" date="2025-08" db="UniProtKB">
        <authorList>
            <consortium name="RefSeq"/>
        </authorList>
    </citation>
    <scope>IDENTIFICATION</scope>
    <source>
        <tissue evidence="11">Gonads</tissue>
    </source>
</reference>
<proteinExistence type="predicted"/>
<dbReference type="SUPFAM" id="SSF101898">
    <property type="entry name" value="NHL repeat"/>
    <property type="match status" value="1"/>
</dbReference>
<dbReference type="SMART" id="SM00336">
    <property type="entry name" value="BBOX"/>
    <property type="match status" value="1"/>
</dbReference>
<dbReference type="RefSeq" id="XP_013402803.1">
    <property type="nucleotide sequence ID" value="XM_013547349.1"/>
</dbReference>
<evidence type="ECO:0000313" key="10">
    <source>
        <dbReference type="Proteomes" id="UP000085678"/>
    </source>
</evidence>
<evidence type="ECO:0000256" key="4">
    <source>
        <dbReference type="ARBA" id="ARBA00022771"/>
    </source>
</evidence>
<dbReference type="GO" id="GO:0006513">
    <property type="term" value="P:protein monoubiquitination"/>
    <property type="evidence" value="ECO:0007669"/>
    <property type="project" value="TreeGrafter"/>
</dbReference>
<evidence type="ECO:0000256" key="7">
    <source>
        <dbReference type="PROSITE-ProRule" id="PRU00504"/>
    </source>
</evidence>
<evidence type="ECO:0000256" key="6">
    <source>
        <dbReference type="PROSITE-ProRule" id="PRU00024"/>
    </source>
</evidence>
<dbReference type="SUPFAM" id="SSF57850">
    <property type="entry name" value="RING/U-box"/>
    <property type="match status" value="1"/>
</dbReference>
<evidence type="ECO:0000259" key="9">
    <source>
        <dbReference type="PROSITE" id="PS50119"/>
    </source>
</evidence>
<keyword evidence="3" id="KW-0677">Repeat</keyword>
<dbReference type="PROSITE" id="PS50119">
    <property type="entry name" value="ZF_BBOX"/>
    <property type="match status" value="1"/>
</dbReference>
<evidence type="ECO:0000313" key="11">
    <source>
        <dbReference type="RefSeq" id="XP_013402803.1"/>
    </source>
</evidence>
<dbReference type="InterPro" id="IPR027370">
    <property type="entry name" value="Znf-RING_euk"/>
</dbReference>
<dbReference type="Pfam" id="PF00643">
    <property type="entry name" value="zf-B_box"/>
    <property type="match status" value="1"/>
</dbReference>
<dbReference type="InterPro" id="IPR001258">
    <property type="entry name" value="NHL_repeat"/>
</dbReference>
<evidence type="ECO:0000256" key="2">
    <source>
        <dbReference type="ARBA" id="ARBA00022723"/>
    </source>
</evidence>
<gene>
    <name evidence="11" type="primary">LOC106168321</name>
</gene>
<evidence type="ECO:0000256" key="3">
    <source>
        <dbReference type="ARBA" id="ARBA00022737"/>
    </source>
</evidence>
<evidence type="ECO:0000256" key="5">
    <source>
        <dbReference type="ARBA" id="ARBA00022833"/>
    </source>
</evidence>
<keyword evidence="5" id="KW-0862">Zinc</keyword>
<dbReference type="PANTHER" id="PTHR25462:SF229">
    <property type="entry name" value="TRANSCRIPTION INTERMEDIARY FACTOR 1-BETA"/>
    <property type="match status" value="1"/>
</dbReference>
<dbReference type="GeneID" id="106168321"/>
<dbReference type="InterPro" id="IPR017907">
    <property type="entry name" value="Znf_RING_CS"/>
</dbReference>
<dbReference type="Gene3D" id="3.30.40.10">
    <property type="entry name" value="Zinc/RING finger domain, C3HC4 (zinc finger)"/>
    <property type="match status" value="1"/>
</dbReference>
<dbReference type="PANTHER" id="PTHR25462">
    <property type="entry name" value="BONUS, ISOFORM C-RELATED"/>
    <property type="match status" value="1"/>
</dbReference>
<dbReference type="CDD" id="cd05819">
    <property type="entry name" value="NHL"/>
    <property type="match status" value="1"/>
</dbReference>
<dbReference type="OrthoDB" id="111250at2759"/>
<dbReference type="InterPro" id="IPR011042">
    <property type="entry name" value="6-blade_b-propeller_TolB-like"/>
</dbReference>
<keyword evidence="4 6" id="KW-0863">Zinc-finger</keyword>
<feature type="repeat" description="NHL" evidence="7">
    <location>
        <begin position="501"/>
        <end position="544"/>
    </location>
</feature>
<feature type="domain" description="RING-type" evidence="8">
    <location>
        <begin position="16"/>
        <end position="60"/>
    </location>
</feature>
<dbReference type="Pfam" id="PF13445">
    <property type="entry name" value="zf-RING_UBOX"/>
    <property type="match status" value="1"/>
</dbReference>
<feature type="domain" description="B box-type" evidence="9">
    <location>
        <begin position="117"/>
        <end position="153"/>
    </location>
</feature>
<dbReference type="GO" id="GO:0061630">
    <property type="term" value="F:ubiquitin protein ligase activity"/>
    <property type="evidence" value="ECO:0007669"/>
    <property type="project" value="TreeGrafter"/>
</dbReference>
<dbReference type="PROSITE" id="PS00518">
    <property type="entry name" value="ZF_RING_1"/>
    <property type="match status" value="1"/>
</dbReference>
<evidence type="ECO:0000256" key="1">
    <source>
        <dbReference type="ARBA" id="ARBA00022553"/>
    </source>
</evidence>
<evidence type="ECO:0000259" key="8">
    <source>
        <dbReference type="PROSITE" id="PS50089"/>
    </source>
</evidence>
<keyword evidence="2" id="KW-0479">Metal-binding</keyword>
<dbReference type="PROSITE" id="PS50089">
    <property type="entry name" value="ZF_RING_2"/>
    <property type="match status" value="1"/>
</dbReference>
<dbReference type="InterPro" id="IPR047153">
    <property type="entry name" value="TRIM45/56/19-like"/>
</dbReference>
<dbReference type="InterPro" id="IPR000315">
    <property type="entry name" value="Znf_B-box"/>
</dbReference>
<dbReference type="Gene3D" id="3.30.160.60">
    <property type="entry name" value="Classic Zinc Finger"/>
    <property type="match status" value="1"/>
</dbReference>
<dbReference type="Proteomes" id="UP000085678">
    <property type="component" value="Unplaced"/>
</dbReference>